<reference evidence="1 2" key="1">
    <citation type="submission" date="2016-03" db="EMBL/GenBank/DDBJ databases">
        <title>Cyphomyrmex costatus WGS genome.</title>
        <authorList>
            <person name="Nygaard S."/>
            <person name="Hu H."/>
            <person name="Boomsma J."/>
            <person name="Zhang G."/>
        </authorList>
    </citation>
    <scope>NUCLEOTIDE SEQUENCE [LARGE SCALE GENOMIC DNA]</scope>
    <source>
        <strain evidence="1">MS0001</strain>
        <tissue evidence="1">Whole body</tissue>
    </source>
</reference>
<dbReference type="AlphaFoldDB" id="A0A195CM71"/>
<accession>A0A195CM71</accession>
<dbReference type="Proteomes" id="UP000078542">
    <property type="component" value="Unassembled WGS sequence"/>
</dbReference>
<dbReference type="EMBL" id="KQ977634">
    <property type="protein sequence ID" value="KYN01179.1"/>
    <property type="molecule type" value="Genomic_DNA"/>
</dbReference>
<protein>
    <submittedName>
        <fullName evidence="1">Uncharacterized protein</fullName>
    </submittedName>
</protein>
<name>A0A195CM71_9HYME</name>
<organism evidence="1 2">
    <name type="scientific">Cyphomyrmex costatus</name>
    <dbReference type="NCBI Taxonomy" id="456900"/>
    <lineage>
        <taxon>Eukaryota</taxon>
        <taxon>Metazoa</taxon>
        <taxon>Ecdysozoa</taxon>
        <taxon>Arthropoda</taxon>
        <taxon>Hexapoda</taxon>
        <taxon>Insecta</taxon>
        <taxon>Pterygota</taxon>
        <taxon>Neoptera</taxon>
        <taxon>Endopterygota</taxon>
        <taxon>Hymenoptera</taxon>
        <taxon>Apocrita</taxon>
        <taxon>Aculeata</taxon>
        <taxon>Formicoidea</taxon>
        <taxon>Formicidae</taxon>
        <taxon>Myrmicinae</taxon>
        <taxon>Cyphomyrmex</taxon>
    </lineage>
</organism>
<evidence type="ECO:0000313" key="2">
    <source>
        <dbReference type="Proteomes" id="UP000078542"/>
    </source>
</evidence>
<proteinExistence type="predicted"/>
<gene>
    <name evidence="1" type="ORF">ALC62_08021</name>
</gene>
<evidence type="ECO:0000313" key="1">
    <source>
        <dbReference type="EMBL" id="KYN01179.1"/>
    </source>
</evidence>
<keyword evidence="2" id="KW-1185">Reference proteome</keyword>
<sequence length="57" mass="6589">MPGRPLKRPGAITFKNSERVESRVCCARLHQTPRRRVDSVLGHVWHIIVAKRQKGRC</sequence>